<evidence type="ECO:0000256" key="1">
    <source>
        <dbReference type="SAM" id="MobiDB-lite"/>
    </source>
</evidence>
<dbReference type="EMBL" id="ASPP01008893">
    <property type="protein sequence ID" value="ETO24887.1"/>
    <property type="molecule type" value="Genomic_DNA"/>
</dbReference>
<keyword evidence="3" id="KW-1185">Reference proteome</keyword>
<evidence type="ECO:0000313" key="3">
    <source>
        <dbReference type="Proteomes" id="UP000023152"/>
    </source>
</evidence>
<organism evidence="2 3">
    <name type="scientific">Reticulomyxa filosa</name>
    <dbReference type="NCBI Taxonomy" id="46433"/>
    <lineage>
        <taxon>Eukaryota</taxon>
        <taxon>Sar</taxon>
        <taxon>Rhizaria</taxon>
        <taxon>Retaria</taxon>
        <taxon>Foraminifera</taxon>
        <taxon>Monothalamids</taxon>
        <taxon>Reticulomyxidae</taxon>
        <taxon>Reticulomyxa</taxon>
    </lineage>
</organism>
<name>X6NHT4_RETFI</name>
<comment type="caution">
    <text evidence="2">The sequence shown here is derived from an EMBL/GenBank/DDBJ whole genome shotgun (WGS) entry which is preliminary data.</text>
</comment>
<accession>X6NHT4</accession>
<dbReference type="Proteomes" id="UP000023152">
    <property type="component" value="Unassembled WGS sequence"/>
</dbReference>
<proteinExistence type="predicted"/>
<dbReference type="AlphaFoldDB" id="X6NHT4"/>
<feature type="region of interest" description="Disordered" evidence="1">
    <location>
        <begin position="36"/>
        <end position="55"/>
    </location>
</feature>
<sequence length="121" mass="14288">MHLLSGEYAFIEKHNKKSKVEPQKKKAGDLMFKQRRQDRRVKRSLKTRTHKKKISQIKTNNKEKQKKKKVSLEIAFEDMSILARCNTNKDIVYCCDCLRKLPSKTETTLQFHAQALKVQIK</sequence>
<evidence type="ECO:0000313" key="2">
    <source>
        <dbReference type="EMBL" id="ETO24887.1"/>
    </source>
</evidence>
<protein>
    <submittedName>
        <fullName evidence="2">Uncharacterized protein</fullName>
    </submittedName>
</protein>
<reference evidence="2 3" key="1">
    <citation type="journal article" date="2013" name="Curr. Biol.">
        <title>The Genome of the Foraminiferan Reticulomyxa filosa.</title>
        <authorList>
            <person name="Glockner G."/>
            <person name="Hulsmann N."/>
            <person name="Schleicher M."/>
            <person name="Noegel A.A."/>
            <person name="Eichinger L."/>
            <person name="Gallinger C."/>
            <person name="Pawlowski J."/>
            <person name="Sierra R."/>
            <person name="Euteneuer U."/>
            <person name="Pillet L."/>
            <person name="Moustafa A."/>
            <person name="Platzer M."/>
            <person name="Groth M."/>
            <person name="Szafranski K."/>
            <person name="Schliwa M."/>
        </authorList>
    </citation>
    <scope>NUCLEOTIDE SEQUENCE [LARGE SCALE GENOMIC DNA]</scope>
</reference>
<gene>
    <name evidence="2" type="ORF">RFI_12269</name>
</gene>